<dbReference type="KEGG" id="metu:GNH96_02005"/>
<proteinExistence type="predicted"/>
<protein>
    <submittedName>
        <fullName evidence="1">Uncharacterized protein</fullName>
    </submittedName>
</protein>
<dbReference type="RefSeq" id="WP_169601804.1">
    <property type="nucleotide sequence ID" value="NZ_CP046565.1"/>
</dbReference>
<organism evidence="1 2">
    <name type="scientific">Methylococcus geothermalis</name>
    <dbReference type="NCBI Taxonomy" id="2681310"/>
    <lineage>
        <taxon>Bacteria</taxon>
        <taxon>Pseudomonadati</taxon>
        <taxon>Pseudomonadota</taxon>
        <taxon>Gammaproteobacteria</taxon>
        <taxon>Methylococcales</taxon>
        <taxon>Methylococcaceae</taxon>
        <taxon>Methylococcus</taxon>
    </lineage>
</organism>
<evidence type="ECO:0000313" key="2">
    <source>
        <dbReference type="Proteomes" id="UP000503004"/>
    </source>
</evidence>
<name>A0A858Q543_9GAMM</name>
<dbReference type="Proteomes" id="UP000503004">
    <property type="component" value="Chromosome"/>
</dbReference>
<gene>
    <name evidence="1" type="ORF">GNH96_02005</name>
</gene>
<sequence>MGWDGRIAVDPKAIARQDGARVIADGDLAAHGLSGIFDIEDDIPTTVDMDAGRLKRASRNRWREAIERLAYREASTE</sequence>
<dbReference type="EMBL" id="CP046565">
    <property type="protein sequence ID" value="QJD28856.1"/>
    <property type="molecule type" value="Genomic_DNA"/>
</dbReference>
<dbReference type="AlphaFoldDB" id="A0A858Q543"/>
<evidence type="ECO:0000313" key="1">
    <source>
        <dbReference type="EMBL" id="QJD28856.1"/>
    </source>
</evidence>
<reference evidence="2" key="1">
    <citation type="submission" date="2019-12" db="EMBL/GenBank/DDBJ databases">
        <authorList>
            <person name="Awala S.I."/>
            <person name="Rhee S.K."/>
        </authorList>
    </citation>
    <scope>NUCLEOTIDE SEQUENCE [LARGE SCALE GENOMIC DNA]</scope>
    <source>
        <strain evidence="2">IM1</strain>
    </source>
</reference>
<keyword evidence="2" id="KW-1185">Reference proteome</keyword>
<accession>A0A858Q543</accession>